<dbReference type="Gene3D" id="1.10.150.80">
    <property type="entry name" value="HRDC domain"/>
    <property type="match status" value="1"/>
</dbReference>
<dbReference type="PROSITE" id="PS50967">
    <property type="entry name" value="HRDC"/>
    <property type="match status" value="1"/>
</dbReference>
<dbReference type="KEGG" id="lth:KLTH0C11066g"/>
<dbReference type="InterPro" id="IPR012588">
    <property type="entry name" value="Exosome-assoc_fac_Rrp6_N"/>
</dbReference>
<dbReference type="GO" id="GO:0000176">
    <property type="term" value="C:nuclear exosome (RNase complex)"/>
    <property type="evidence" value="ECO:0007669"/>
    <property type="project" value="InterPro"/>
</dbReference>
<dbReference type="GO" id="GO:0071040">
    <property type="term" value="P:nuclear polyadenylation-dependent antisense transcript catabolic process"/>
    <property type="evidence" value="ECO:0007669"/>
    <property type="project" value="TreeGrafter"/>
</dbReference>
<name>C5DEP9_LACTC</name>
<evidence type="ECO:0000256" key="8">
    <source>
        <dbReference type="ARBA" id="ARBA00043957"/>
    </source>
</evidence>
<dbReference type="EMBL" id="CU928167">
    <property type="protein sequence ID" value="CAR22260.1"/>
    <property type="molecule type" value="Genomic_DNA"/>
</dbReference>
<evidence type="ECO:0000256" key="2">
    <source>
        <dbReference type="ARBA" id="ARBA00022552"/>
    </source>
</evidence>
<dbReference type="Proteomes" id="UP000002036">
    <property type="component" value="Chromosome C"/>
</dbReference>
<dbReference type="InterPro" id="IPR049559">
    <property type="entry name" value="Rrp6p-like_exo"/>
</dbReference>
<evidence type="ECO:0000256" key="6">
    <source>
        <dbReference type="ARBA" id="ARBA00022839"/>
    </source>
</evidence>
<evidence type="ECO:0000256" key="4">
    <source>
        <dbReference type="ARBA" id="ARBA00022801"/>
    </source>
</evidence>
<dbReference type="InParanoid" id="C5DEP9"/>
<dbReference type="InterPro" id="IPR045092">
    <property type="entry name" value="Rrp6-like"/>
</dbReference>
<keyword evidence="5" id="KW-0271">Exosome</keyword>
<dbReference type="InterPro" id="IPR044876">
    <property type="entry name" value="HRDC_dom_sf"/>
</dbReference>
<dbReference type="InterPro" id="IPR002121">
    <property type="entry name" value="HRDC_dom"/>
</dbReference>
<dbReference type="AlphaFoldDB" id="C5DEP9"/>
<feature type="compositionally biased region" description="Basic residues" evidence="9">
    <location>
        <begin position="720"/>
        <end position="735"/>
    </location>
</feature>
<evidence type="ECO:0000256" key="9">
    <source>
        <dbReference type="SAM" id="MobiDB-lite"/>
    </source>
</evidence>
<dbReference type="InterPro" id="IPR002562">
    <property type="entry name" value="3'-5'_exonuclease_dom"/>
</dbReference>
<dbReference type="GO" id="GO:0071037">
    <property type="term" value="P:nuclear polyadenylation-dependent snRNA catabolic process"/>
    <property type="evidence" value="ECO:0007669"/>
    <property type="project" value="TreeGrafter"/>
</dbReference>
<keyword evidence="12" id="KW-1185">Reference proteome</keyword>
<evidence type="ECO:0000256" key="5">
    <source>
        <dbReference type="ARBA" id="ARBA00022835"/>
    </source>
</evidence>
<dbReference type="GO" id="GO:0071051">
    <property type="term" value="P:poly(A)-dependent snoRNA 3'-end processing"/>
    <property type="evidence" value="ECO:0007669"/>
    <property type="project" value="TreeGrafter"/>
</dbReference>
<dbReference type="Pfam" id="PF01612">
    <property type="entry name" value="DNA_pol_A_exo1"/>
    <property type="match status" value="1"/>
</dbReference>
<keyword evidence="7" id="KW-0539">Nucleus</keyword>
<proteinExistence type="inferred from homology"/>
<dbReference type="PANTHER" id="PTHR12124">
    <property type="entry name" value="POLYMYOSITIS/SCLERODERMA AUTOANTIGEN-RELATED"/>
    <property type="match status" value="1"/>
</dbReference>
<sequence length="735" mass="83925">MAQAHGSEDGSVLNQVIATIRASSAVTAQDVSFYKNLDPSIATSVNNISARLLGLINDILLSVDENNDIIEQGSEGLESAWSNVGEVMDLLFEKSEHALAAGEKRDNGELSKTVQYLDDSPSLHDGAPKKILKPQLLFKRPIDNSESHPFKPLLKKKPHALRSLDESLRLTAEQEDVPAHYPQPYEYEIDHQEYNESVLQISEPVPSLPWDETEAEWVDNTDALKLMLNELLLANEIAIDLEHHDYRTYYGITCLMQISTREKDWLIDTIALRDDLWILNEVFTDPKITKVLHGAFMDIIWLQRDLGLYIVSLFDTYHASRLLGSPKHSLAYLLERYAHFKTSKKYQLSDWRVRPLPKALKAYARADTHFLLNIYDNMRNSLIEQNKLSQVLHDSRNVAKRRFEFTTFRPKIVTSHVFSPIEREDPWRTLMFQYNIPQSKSLLVRRLYEWRDMVARRDDESPRYVIPNQLLVSLAVNAPTTPALIMATSTFVTEHIRQNAKSLALLIKKSLESSSNEFGQLLNSANTVQNSSPTKMSSEDIEKNSRMFEKFLEDFSYEKAADCGISLGSSLFQKKFVPCEEYVSYQESRASLVDHNSLENRRHQVSKKYEAERDIARPQVHIRAASSHAVCDKEAGAEDNESAEEENKARKEEMDEVIVLKQRKTLADKEQRAVDKATPSIEPLDLQSARKILEAPSNNVRRPKKRFDPYATLAAGPPSVKKRKKTKGLQKSFRG</sequence>
<dbReference type="SMART" id="SM00474">
    <property type="entry name" value="35EXOc"/>
    <property type="match status" value="1"/>
</dbReference>
<dbReference type="SMART" id="SM00341">
    <property type="entry name" value="HRDC"/>
    <property type="match status" value="1"/>
</dbReference>
<comment type="similarity">
    <text evidence="8">Belongs to the exosome component 10/RRP6 family.</text>
</comment>
<dbReference type="OMA" id="LEYKFLH"/>
<dbReference type="GeneID" id="8291582"/>
<accession>C5DEP9</accession>
<dbReference type="eggNOG" id="KOG2206">
    <property type="taxonomic scope" value="Eukaryota"/>
</dbReference>
<feature type="domain" description="HRDC" evidence="10">
    <location>
        <begin position="437"/>
        <end position="517"/>
    </location>
</feature>
<feature type="region of interest" description="Disordered" evidence="9">
    <location>
        <begin position="626"/>
        <end position="652"/>
    </location>
</feature>
<dbReference type="FunCoup" id="C5DEP9">
    <property type="interactions" value="1082"/>
</dbReference>
<dbReference type="InterPro" id="IPR012337">
    <property type="entry name" value="RNaseH-like_sf"/>
</dbReference>
<dbReference type="GO" id="GO:0071044">
    <property type="term" value="P:histone mRNA catabolic process"/>
    <property type="evidence" value="ECO:0007669"/>
    <property type="project" value="TreeGrafter"/>
</dbReference>
<dbReference type="GO" id="GO:0000175">
    <property type="term" value="F:3'-5'-RNA exonuclease activity"/>
    <property type="evidence" value="ECO:0007669"/>
    <property type="project" value="InterPro"/>
</dbReference>
<dbReference type="Pfam" id="PF00570">
    <property type="entry name" value="HRDC"/>
    <property type="match status" value="1"/>
</dbReference>
<organism evidence="11 12">
    <name type="scientific">Lachancea thermotolerans (strain ATCC 56472 / CBS 6340 / NRRL Y-8284)</name>
    <name type="common">Yeast</name>
    <name type="synonym">Kluyveromyces thermotolerans</name>
    <dbReference type="NCBI Taxonomy" id="559295"/>
    <lineage>
        <taxon>Eukaryota</taxon>
        <taxon>Fungi</taxon>
        <taxon>Dikarya</taxon>
        <taxon>Ascomycota</taxon>
        <taxon>Saccharomycotina</taxon>
        <taxon>Saccharomycetes</taxon>
        <taxon>Saccharomycetales</taxon>
        <taxon>Saccharomycetaceae</taxon>
        <taxon>Lachancea</taxon>
    </lineage>
</organism>
<keyword evidence="4" id="KW-0378">Hydrolase</keyword>
<dbReference type="GO" id="GO:0005730">
    <property type="term" value="C:nucleolus"/>
    <property type="evidence" value="ECO:0007669"/>
    <property type="project" value="TreeGrafter"/>
</dbReference>
<dbReference type="Gene3D" id="3.30.420.10">
    <property type="entry name" value="Ribonuclease H-like superfamily/Ribonuclease H"/>
    <property type="match status" value="1"/>
</dbReference>
<dbReference type="GO" id="GO:0071035">
    <property type="term" value="P:nuclear polyadenylation-dependent rRNA catabolic process"/>
    <property type="evidence" value="ECO:0007669"/>
    <property type="project" value="TreeGrafter"/>
</dbReference>
<evidence type="ECO:0000259" key="10">
    <source>
        <dbReference type="PROSITE" id="PS50967"/>
    </source>
</evidence>
<dbReference type="Pfam" id="PF08066">
    <property type="entry name" value="PMC2NT"/>
    <property type="match status" value="1"/>
</dbReference>
<dbReference type="GO" id="GO:0071038">
    <property type="term" value="P:TRAMP-dependent tRNA surveillance pathway"/>
    <property type="evidence" value="ECO:0007669"/>
    <property type="project" value="TreeGrafter"/>
</dbReference>
<evidence type="ECO:0000256" key="1">
    <source>
        <dbReference type="ARBA" id="ARBA00004123"/>
    </source>
</evidence>
<dbReference type="GO" id="GO:0003727">
    <property type="term" value="F:single-stranded RNA binding"/>
    <property type="evidence" value="ECO:0007669"/>
    <property type="project" value="TreeGrafter"/>
</dbReference>
<keyword evidence="6" id="KW-0269">Exonuclease</keyword>
<dbReference type="SUPFAM" id="SSF47819">
    <property type="entry name" value="HRDC-like"/>
    <property type="match status" value="1"/>
</dbReference>
<dbReference type="GO" id="GO:0000166">
    <property type="term" value="F:nucleotide binding"/>
    <property type="evidence" value="ECO:0007669"/>
    <property type="project" value="InterPro"/>
</dbReference>
<feature type="region of interest" description="Disordered" evidence="9">
    <location>
        <begin position="693"/>
        <end position="735"/>
    </location>
</feature>
<dbReference type="InterPro" id="IPR036397">
    <property type="entry name" value="RNaseH_sf"/>
</dbReference>
<dbReference type="RefSeq" id="XP_002552698.1">
    <property type="nucleotide sequence ID" value="XM_002552652.1"/>
</dbReference>
<keyword evidence="3" id="KW-0540">Nuclease</keyword>
<evidence type="ECO:0000256" key="7">
    <source>
        <dbReference type="ARBA" id="ARBA00023242"/>
    </source>
</evidence>
<dbReference type="GO" id="GO:0071039">
    <property type="term" value="P:nuclear polyadenylation-dependent CUT catabolic process"/>
    <property type="evidence" value="ECO:0007669"/>
    <property type="project" value="TreeGrafter"/>
</dbReference>
<gene>
    <name evidence="11" type="ordered locus">KLTH0C11066g</name>
</gene>
<dbReference type="STRING" id="559295.C5DEP9"/>
<dbReference type="PANTHER" id="PTHR12124:SF47">
    <property type="entry name" value="EXOSOME COMPONENT 10"/>
    <property type="match status" value="1"/>
</dbReference>
<protein>
    <submittedName>
        <fullName evidence="11">KLTH0C11066p</fullName>
    </submittedName>
</protein>
<evidence type="ECO:0000313" key="12">
    <source>
        <dbReference type="Proteomes" id="UP000002036"/>
    </source>
</evidence>
<dbReference type="HOGENOM" id="CLU_010129_3_2_1"/>
<dbReference type="SUPFAM" id="SSF53098">
    <property type="entry name" value="Ribonuclease H-like"/>
    <property type="match status" value="1"/>
</dbReference>
<evidence type="ECO:0000256" key="3">
    <source>
        <dbReference type="ARBA" id="ARBA00022722"/>
    </source>
</evidence>
<dbReference type="FunFam" id="3.30.420.10:FF:000059">
    <property type="entry name" value="Exosome complex exonuclease Rrp6"/>
    <property type="match status" value="1"/>
</dbReference>
<comment type="subcellular location">
    <subcellularLocation>
        <location evidence="1">Nucleus</location>
    </subcellularLocation>
</comment>
<dbReference type="InterPro" id="IPR010997">
    <property type="entry name" value="HRDC-like_sf"/>
</dbReference>
<dbReference type="OrthoDB" id="2250022at2759"/>
<reference evidence="11 12" key="1">
    <citation type="journal article" date="2009" name="Genome Res.">
        <title>Comparative genomics of protoploid Saccharomycetaceae.</title>
        <authorList>
            <consortium name="The Genolevures Consortium"/>
            <person name="Souciet J.-L."/>
            <person name="Dujon B."/>
            <person name="Gaillardin C."/>
            <person name="Johnston M."/>
            <person name="Baret P.V."/>
            <person name="Cliften P."/>
            <person name="Sherman D.J."/>
            <person name="Weissenbach J."/>
            <person name="Westhof E."/>
            <person name="Wincker P."/>
            <person name="Jubin C."/>
            <person name="Poulain J."/>
            <person name="Barbe V."/>
            <person name="Segurens B."/>
            <person name="Artiguenave F."/>
            <person name="Anthouard V."/>
            <person name="Vacherie B."/>
            <person name="Val M.-E."/>
            <person name="Fulton R.S."/>
            <person name="Minx P."/>
            <person name="Wilson R."/>
            <person name="Durrens P."/>
            <person name="Jean G."/>
            <person name="Marck C."/>
            <person name="Martin T."/>
            <person name="Nikolski M."/>
            <person name="Rolland T."/>
            <person name="Seret M.-L."/>
            <person name="Casaregola S."/>
            <person name="Despons L."/>
            <person name="Fairhead C."/>
            <person name="Fischer G."/>
            <person name="Lafontaine I."/>
            <person name="Leh V."/>
            <person name="Lemaire M."/>
            <person name="de Montigny J."/>
            <person name="Neuveglise C."/>
            <person name="Thierry A."/>
            <person name="Blanc-Lenfle I."/>
            <person name="Bleykasten C."/>
            <person name="Diffels J."/>
            <person name="Fritsch E."/>
            <person name="Frangeul L."/>
            <person name="Goeffon A."/>
            <person name="Jauniaux N."/>
            <person name="Kachouri-Lafond R."/>
            <person name="Payen C."/>
            <person name="Potier S."/>
            <person name="Pribylova L."/>
            <person name="Ozanne C."/>
            <person name="Richard G.-F."/>
            <person name="Sacerdot C."/>
            <person name="Straub M.-L."/>
            <person name="Talla E."/>
        </authorList>
    </citation>
    <scope>NUCLEOTIDE SEQUENCE [LARGE SCALE GENOMIC DNA]</scope>
    <source>
        <strain evidence="12">ATCC 56472 / CBS 6340 / NRRL Y-8284</strain>
    </source>
</reference>
<dbReference type="CDD" id="cd06147">
    <property type="entry name" value="Rrp6p_like_exo"/>
    <property type="match status" value="1"/>
</dbReference>
<dbReference type="GO" id="GO:0000467">
    <property type="term" value="P:exonucleolytic trimming to generate mature 3'-end of 5.8S rRNA from tricistronic rRNA transcript (SSU-rRNA, 5.8S rRNA, LSU-rRNA)"/>
    <property type="evidence" value="ECO:0007669"/>
    <property type="project" value="InterPro"/>
</dbReference>
<keyword evidence="2" id="KW-0698">rRNA processing</keyword>
<dbReference type="GO" id="GO:0071036">
    <property type="term" value="P:nuclear polyadenylation-dependent snoRNA catabolic process"/>
    <property type="evidence" value="ECO:0007669"/>
    <property type="project" value="TreeGrafter"/>
</dbReference>
<evidence type="ECO:0000313" key="11">
    <source>
        <dbReference type="EMBL" id="CAR22260.1"/>
    </source>
</evidence>